<gene>
    <name evidence="2" type="ORF">GCM10023338_03670</name>
</gene>
<evidence type="ECO:0000313" key="3">
    <source>
        <dbReference type="Proteomes" id="UP001500631"/>
    </source>
</evidence>
<comment type="caution">
    <text evidence="2">The sequence shown here is derived from an EMBL/GenBank/DDBJ whole genome shotgun (WGS) entry which is preliminary data.</text>
</comment>
<accession>A0ABP9MD00</accession>
<evidence type="ECO:0000313" key="2">
    <source>
        <dbReference type="EMBL" id="GAA5094865.1"/>
    </source>
</evidence>
<reference evidence="3" key="1">
    <citation type="journal article" date="2019" name="Int. J. Syst. Evol. Microbiol.">
        <title>The Global Catalogue of Microorganisms (GCM) 10K type strain sequencing project: providing services to taxonomists for standard genome sequencing and annotation.</title>
        <authorList>
            <consortium name="The Broad Institute Genomics Platform"/>
            <consortium name="The Broad Institute Genome Sequencing Center for Infectious Disease"/>
            <person name="Wu L."/>
            <person name="Ma J."/>
        </authorList>
    </citation>
    <scope>NUCLEOTIDE SEQUENCE [LARGE SCALE GENOMIC DNA]</scope>
    <source>
        <strain evidence="3">JCM 18424</strain>
    </source>
</reference>
<protein>
    <recommendedName>
        <fullName evidence="1">PAS domain-containing protein</fullName>
    </recommendedName>
</protein>
<proteinExistence type="predicted"/>
<dbReference type="InterPro" id="IPR013655">
    <property type="entry name" value="PAS_fold_3"/>
</dbReference>
<sequence length="175" mass="20236">MDNNVDYKIPPSMELSDLPQGVTEYEEKTLTYYEGFQRRLYIVDEEVPYPDGRLIVSRTDTRGIITHANRAFVDMSAWSEEELIGSPHSILRHPDVPPVIFKDLWDTVQSGKPWRGFVKNLRKDGRYYWVYATASPNYEDGHIIAYTSVRRKPAREGVNQTLEVIGKIWSGELVL</sequence>
<dbReference type="Proteomes" id="UP001500631">
    <property type="component" value="Unassembled WGS sequence"/>
</dbReference>
<keyword evidence="3" id="KW-1185">Reference proteome</keyword>
<dbReference type="InterPro" id="IPR035965">
    <property type="entry name" value="PAS-like_dom_sf"/>
</dbReference>
<dbReference type="NCBIfam" id="TIGR00229">
    <property type="entry name" value="sensory_box"/>
    <property type="match status" value="1"/>
</dbReference>
<dbReference type="InterPro" id="IPR000014">
    <property type="entry name" value="PAS"/>
</dbReference>
<dbReference type="RefSeq" id="WP_077926195.1">
    <property type="nucleotide sequence ID" value="NZ_BAABKE010000001.1"/>
</dbReference>
<evidence type="ECO:0000259" key="1">
    <source>
        <dbReference type="PROSITE" id="PS50112"/>
    </source>
</evidence>
<name>A0ABP9MD00_9GAMM</name>
<dbReference type="SUPFAM" id="SSF55785">
    <property type="entry name" value="PYP-like sensor domain (PAS domain)"/>
    <property type="match status" value="1"/>
</dbReference>
<dbReference type="Gene3D" id="3.30.450.20">
    <property type="entry name" value="PAS domain"/>
    <property type="match status" value="1"/>
</dbReference>
<dbReference type="PROSITE" id="PS50112">
    <property type="entry name" value="PAS"/>
    <property type="match status" value="1"/>
</dbReference>
<dbReference type="Pfam" id="PF08447">
    <property type="entry name" value="PAS_3"/>
    <property type="match status" value="1"/>
</dbReference>
<organism evidence="2 3">
    <name type="scientific">Wohlfahrtiimonas larvae</name>
    <dbReference type="NCBI Taxonomy" id="1157986"/>
    <lineage>
        <taxon>Bacteria</taxon>
        <taxon>Pseudomonadati</taxon>
        <taxon>Pseudomonadota</taxon>
        <taxon>Gammaproteobacteria</taxon>
        <taxon>Cardiobacteriales</taxon>
        <taxon>Ignatzschineriaceae</taxon>
        <taxon>Wohlfahrtiimonas</taxon>
    </lineage>
</organism>
<dbReference type="CDD" id="cd00130">
    <property type="entry name" value="PAS"/>
    <property type="match status" value="1"/>
</dbReference>
<dbReference type="EMBL" id="BAABKE010000001">
    <property type="protein sequence ID" value="GAA5094865.1"/>
    <property type="molecule type" value="Genomic_DNA"/>
</dbReference>
<feature type="domain" description="PAS" evidence="1">
    <location>
        <begin position="60"/>
        <end position="111"/>
    </location>
</feature>